<feature type="region of interest" description="Disordered" evidence="1">
    <location>
        <begin position="76"/>
        <end position="95"/>
    </location>
</feature>
<reference evidence="2 3" key="1">
    <citation type="submission" date="2021-05" db="EMBL/GenBank/DDBJ databases">
        <title>Genome Assembly of Synthetic Allotetraploid Brassica napus Reveals Homoeologous Exchanges between Subgenomes.</title>
        <authorList>
            <person name="Davis J.T."/>
        </authorList>
    </citation>
    <scope>NUCLEOTIDE SEQUENCE [LARGE SCALE GENOMIC DNA]</scope>
    <source>
        <strain evidence="3">cv. Da-Ae</strain>
        <tissue evidence="2">Seedling</tissue>
    </source>
</reference>
<dbReference type="EMBL" id="JAGKQM010001617">
    <property type="protein sequence ID" value="KAH0851636.1"/>
    <property type="molecule type" value="Genomic_DNA"/>
</dbReference>
<feature type="compositionally biased region" description="Low complexity" evidence="1">
    <location>
        <begin position="85"/>
        <end position="94"/>
    </location>
</feature>
<dbReference type="Proteomes" id="UP000824890">
    <property type="component" value="Unassembled WGS sequence"/>
</dbReference>
<comment type="caution">
    <text evidence="2">The sequence shown here is derived from an EMBL/GenBank/DDBJ whole genome shotgun (WGS) entry which is preliminary data.</text>
</comment>
<evidence type="ECO:0000313" key="2">
    <source>
        <dbReference type="EMBL" id="KAH0851636.1"/>
    </source>
</evidence>
<organism evidence="2 3">
    <name type="scientific">Brassica napus</name>
    <name type="common">Rape</name>
    <dbReference type="NCBI Taxonomy" id="3708"/>
    <lineage>
        <taxon>Eukaryota</taxon>
        <taxon>Viridiplantae</taxon>
        <taxon>Streptophyta</taxon>
        <taxon>Embryophyta</taxon>
        <taxon>Tracheophyta</taxon>
        <taxon>Spermatophyta</taxon>
        <taxon>Magnoliopsida</taxon>
        <taxon>eudicotyledons</taxon>
        <taxon>Gunneridae</taxon>
        <taxon>Pentapetalae</taxon>
        <taxon>rosids</taxon>
        <taxon>malvids</taxon>
        <taxon>Brassicales</taxon>
        <taxon>Brassicaceae</taxon>
        <taxon>Brassiceae</taxon>
        <taxon>Brassica</taxon>
    </lineage>
</organism>
<protein>
    <submittedName>
        <fullName evidence="2">Uncharacterized protein</fullName>
    </submittedName>
</protein>
<evidence type="ECO:0000256" key="1">
    <source>
        <dbReference type="SAM" id="MobiDB-lite"/>
    </source>
</evidence>
<dbReference type="PANTHER" id="PTHR34120">
    <property type="entry name" value="EXPRESSED PROTEIN"/>
    <property type="match status" value="1"/>
</dbReference>
<dbReference type="PANTHER" id="PTHR34120:SF2">
    <property type="entry name" value="OS01G0860900 PROTEIN"/>
    <property type="match status" value="1"/>
</dbReference>
<proteinExistence type="predicted"/>
<name>A0ABQ7X952_BRANA</name>
<feature type="compositionally biased region" description="Basic residues" evidence="1">
    <location>
        <begin position="121"/>
        <end position="135"/>
    </location>
</feature>
<gene>
    <name evidence="2" type="ORF">HID58_094595</name>
</gene>
<accession>A0ABQ7X952</accession>
<sequence>MPQVDLEAFVSSVCAGGSDRKIACESTYVDDPDTQPYYNKNSTASPADFPPESYYITKDAQLEWLTDNAFFDRKESQRGSSAHISSNPNSNPSSQRFLLSSKASIIARTVFSKVSCTGRVRSRRERSRRMRRQKSVRPEKANRVKKPGLLASFRAIFRSRGGCKDGAHAAPIMARDDIRSRLPVEEVEPVVVPGLGGMNRFASGRRGICWVDVDKCNVSDWLFCPGFGGTCVLAF</sequence>
<feature type="region of interest" description="Disordered" evidence="1">
    <location>
        <begin position="121"/>
        <end position="141"/>
    </location>
</feature>
<keyword evidence="3" id="KW-1185">Reference proteome</keyword>
<evidence type="ECO:0000313" key="3">
    <source>
        <dbReference type="Proteomes" id="UP000824890"/>
    </source>
</evidence>